<feature type="compositionally biased region" description="Basic and acidic residues" evidence="4">
    <location>
        <begin position="578"/>
        <end position="589"/>
    </location>
</feature>
<dbReference type="SFLD" id="SFLDG01129">
    <property type="entry name" value="C1.5:_HAD__Beta-PGM__Phosphata"/>
    <property type="match status" value="1"/>
</dbReference>
<dbReference type="Gene3D" id="3.40.50.1000">
    <property type="entry name" value="HAD superfamily/HAD-like"/>
    <property type="match status" value="1"/>
</dbReference>
<evidence type="ECO:0000256" key="1">
    <source>
        <dbReference type="ARBA" id="ARBA00022605"/>
    </source>
</evidence>
<dbReference type="SUPFAM" id="SSF56784">
    <property type="entry name" value="HAD-like"/>
    <property type="match status" value="1"/>
</dbReference>
<dbReference type="InterPro" id="IPR023214">
    <property type="entry name" value="HAD_sf"/>
</dbReference>
<feature type="compositionally biased region" description="Basic and acidic residues" evidence="4">
    <location>
        <begin position="427"/>
        <end position="437"/>
    </location>
</feature>
<dbReference type="InterPro" id="IPR036412">
    <property type="entry name" value="HAD-like_sf"/>
</dbReference>
<dbReference type="Proteomes" id="UP001353858">
    <property type="component" value="Unassembled WGS sequence"/>
</dbReference>
<proteinExistence type="predicted"/>
<evidence type="ECO:0008006" key="7">
    <source>
        <dbReference type="Google" id="ProtNLM"/>
    </source>
</evidence>
<sequence length="635" mass="69922">MHSNNEANFEKVKVILVDIAGTTTSLEFVKEKLFAHINEEAAAFLKKNIEDEEVKKALDGIKIKDQELNTEEAVELIKKLTNENSENASLKTLQGLISKEGYQNGTLKAHVFEDVRSAFETWSTDKKIAIYSTGDKESQKLLFEHTTEGNLTSHISHYFDQSTGSKSDPESYTKLFEELKVSSDEILFINDNAEELMAAKKSGLLTALIKREGNAAVDEETLKEFTITITSFADLSFEVSNKRKIDDATDGTEIPPPKVPKTEETNTKNSDANAEAPKKTEEIVETINAKNEEQEKPTETSSEVEPMEVDGTEKETEEEKPEKAATDVTGMEIEEVKSSETATKENNTTEPQKTDVVEDKTNVEHTKTEVDAVEKKPIETDTKTESMDNVDSCKDSEDVVITKIEEEDTKKETIKEDNIEVALEKESKTVTETKTVLDSEVDGSGVESKTEKTETESVEVTASNSLMNDEPCATNTAPETSVESAKTNHEQSDSNGEINKVAEEPLADKTEVAETKVQEENESVIDKPLDKIANEEKVEESSKDDTTKSDSTNVISSGDDSKVVVEDKNGVSENGNSNEEKTNNTKSNEDVTNGVAHGQENGNKSTGAKEPEEETEIKVKKIETNEGSPAVSVEV</sequence>
<feature type="region of interest" description="Disordered" evidence="4">
    <location>
        <begin position="427"/>
        <end position="635"/>
    </location>
</feature>
<dbReference type="Gene3D" id="1.10.720.60">
    <property type="match status" value="1"/>
</dbReference>
<keyword evidence="6" id="KW-1185">Reference proteome</keyword>
<dbReference type="AlphaFoldDB" id="A0AAN7Q7G4"/>
<feature type="compositionally biased region" description="Polar residues" evidence="4">
    <location>
        <begin position="339"/>
        <end position="351"/>
    </location>
</feature>
<feature type="compositionally biased region" description="Basic and acidic residues" evidence="4">
    <location>
        <begin position="500"/>
        <end position="548"/>
    </location>
</feature>
<feature type="compositionally biased region" description="Basic and acidic residues" evidence="4">
    <location>
        <begin position="352"/>
        <end position="395"/>
    </location>
</feature>
<protein>
    <recommendedName>
        <fullName evidence="7">Enolase-phosphatase E1</fullName>
    </recommendedName>
</protein>
<reference evidence="6" key="1">
    <citation type="submission" date="2023-01" db="EMBL/GenBank/DDBJ databases">
        <title>Key to firefly adult light organ development and bioluminescence: homeobox transcription factors regulate luciferase expression and transportation to peroxisome.</title>
        <authorList>
            <person name="Fu X."/>
        </authorList>
    </citation>
    <scope>NUCLEOTIDE SEQUENCE [LARGE SCALE GENOMIC DNA]</scope>
</reference>
<evidence type="ECO:0000313" key="5">
    <source>
        <dbReference type="EMBL" id="KAK4884557.1"/>
    </source>
</evidence>
<evidence type="ECO:0000313" key="6">
    <source>
        <dbReference type="Proteomes" id="UP001353858"/>
    </source>
</evidence>
<dbReference type="InterPro" id="IPR006439">
    <property type="entry name" value="HAD-SF_hydro_IA"/>
</dbReference>
<dbReference type="Pfam" id="PF00702">
    <property type="entry name" value="Hydrolase"/>
    <property type="match status" value="1"/>
</dbReference>
<feature type="compositionally biased region" description="Polar residues" evidence="4">
    <location>
        <begin position="462"/>
        <end position="485"/>
    </location>
</feature>
<evidence type="ECO:0000256" key="2">
    <source>
        <dbReference type="ARBA" id="ARBA00022801"/>
    </source>
</evidence>
<keyword evidence="3" id="KW-0486">Methionine biosynthesis</keyword>
<feature type="region of interest" description="Disordered" evidence="4">
    <location>
        <begin position="247"/>
        <end position="395"/>
    </location>
</feature>
<dbReference type="NCBIfam" id="TIGR01549">
    <property type="entry name" value="HAD-SF-IA-v1"/>
    <property type="match status" value="1"/>
</dbReference>
<dbReference type="SFLD" id="SFLDS00003">
    <property type="entry name" value="Haloacid_Dehalogenase"/>
    <property type="match status" value="1"/>
</dbReference>
<dbReference type="GO" id="GO:0000287">
    <property type="term" value="F:magnesium ion binding"/>
    <property type="evidence" value="ECO:0007669"/>
    <property type="project" value="InterPro"/>
</dbReference>
<evidence type="ECO:0000256" key="4">
    <source>
        <dbReference type="SAM" id="MobiDB-lite"/>
    </source>
</evidence>
<dbReference type="PANTHER" id="PTHR20371:SF1">
    <property type="entry name" value="ENOLASE-PHOSPHATASE E1"/>
    <property type="match status" value="1"/>
</dbReference>
<accession>A0AAN7Q7G4</accession>
<dbReference type="InterPro" id="IPR023943">
    <property type="entry name" value="Enolase-ppase_E1"/>
</dbReference>
<name>A0AAN7Q7G4_9COLE</name>
<dbReference type="PANTHER" id="PTHR20371">
    <property type="entry name" value="ENOLASE-PHOSPHATASE E1"/>
    <property type="match status" value="1"/>
</dbReference>
<dbReference type="GO" id="GO:0019509">
    <property type="term" value="P:L-methionine salvage from methylthioadenosine"/>
    <property type="evidence" value="ECO:0007669"/>
    <property type="project" value="InterPro"/>
</dbReference>
<gene>
    <name evidence="5" type="ORF">RN001_000828</name>
</gene>
<dbReference type="SFLD" id="SFLDG01133">
    <property type="entry name" value="C1.5.4:_Enolase-phosphatase_Li"/>
    <property type="match status" value="1"/>
</dbReference>
<dbReference type="GO" id="GO:0043874">
    <property type="term" value="F:acireductone synthase activity"/>
    <property type="evidence" value="ECO:0007669"/>
    <property type="project" value="InterPro"/>
</dbReference>
<organism evidence="5 6">
    <name type="scientific">Aquatica leii</name>
    <dbReference type="NCBI Taxonomy" id="1421715"/>
    <lineage>
        <taxon>Eukaryota</taxon>
        <taxon>Metazoa</taxon>
        <taxon>Ecdysozoa</taxon>
        <taxon>Arthropoda</taxon>
        <taxon>Hexapoda</taxon>
        <taxon>Insecta</taxon>
        <taxon>Pterygota</taxon>
        <taxon>Neoptera</taxon>
        <taxon>Endopterygota</taxon>
        <taxon>Coleoptera</taxon>
        <taxon>Polyphaga</taxon>
        <taxon>Elateriformia</taxon>
        <taxon>Elateroidea</taxon>
        <taxon>Lampyridae</taxon>
        <taxon>Luciolinae</taxon>
        <taxon>Aquatica</taxon>
    </lineage>
</organism>
<dbReference type="NCBIfam" id="TIGR01691">
    <property type="entry name" value="enolase-ppase"/>
    <property type="match status" value="1"/>
</dbReference>
<keyword evidence="1" id="KW-0028">Amino-acid biosynthesis</keyword>
<evidence type="ECO:0000256" key="3">
    <source>
        <dbReference type="ARBA" id="ARBA00023167"/>
    </source>
</evidence>
<comment type="caution">
    <text evidence="5">The sequence shown here is derived from an EMBL/GenBank/DDBJ whole genome shotgun (WGS) entry which is preliminary data.</text>
</comment>
<feature type="compositionally biased region" description="Acidic residues" evidence="4">
    <location>
        <begin position="305"/>
        <end position="319"/>
    </location>
</feature>
<feature type="compositionally biased region" description="Basic and acidic residues" evidence="4">
    <location>
        <begin position="559"/>
        <end position="570"/>
    </location>
</feature>
<dbReference type="EMBL" id="JARPUR010000001">
    <property type="protein sequence ID" value="KAK4884557.1"/>
    <property type="molecule type" value="Genomic_DNA"/>
</dbReference>
<keyword evidence="2" id="KW-0378">Hydrolase</keyword>